<dbReference type="AlphaFoldDB" id="A0A1H2ECB0"/>
<dbReference type="NCBIfam" id="NF033538">
    <property type="entry name" value="transpos_IS91"/>
    <property type="match status" value="1"/>
</dbReference>
<proteinExistence type="predicted"/>
<dbReference type="Pfam" id="PF04986">
    <property type="entry name" value="Y2_Tnp"/>
    <property type="match status" value="1"/>
</dbReference>
<keyword evidence="4" id="KW-1185">Reference proteome</keyword>
<dbReference type="RefSeq" id="WP_092231150.1">
    <property type="nucleotide sequence ID" value="NZ_FNLL01000003.1"/>
</dbReference>
<dbReference type="GO" id="GO:0004803">
    <property type="term" value="F:transposase activity"/>
    <property type="evidence" value="ECO:0007669"/>
    <property type="project" value="InterPro"/>
</dbReference>
<dbReference type="InterPro" id="IPR026889">
    <property type="entry name" value="Zn_Tnp"/>
</dbReference>
<dbReference type="EMBL" id="FNLL01000003">
    <property type="protein sequence ID" value="SDT92654.1"/>
    <property type="molecule type" value="Genomic_DNA"/>
</dbReference>
<dbReference type="GO" id="GO:0003677">
    <property type="term" value="F:DNA binding"/>
    <property type="evidence" value="ECO:0007669"/>
    <property type="project" value="InterPro"/>
</dbReference>
<feature type="domain" description="Transposase IS801/IS1294" evidence="1">
    <location>
        <begin position="155"/>
        <end position="339"/>
    </location>
</feature>
<dbReference type="Proteomes" id="UP000199608">
    <property type="component" value="Unassembled WGS sequence"/>
</dbReference>
<evidence type="ECO:0000259" key="1">
    <source>
        <dbReference type="Pfam" id="PF04986"/>
    </source>
</evidence>
<gene>
    <name evidence="3" type="ORF">SAMN04487931_1031</name>
</gene>
<evidence type="ECO:0000313" key="3">
    <source>
        <dbReference type="EMBL" id="SDT92654.1"/>
    </source>
</evidence>
<sequence>MKRTQNSHCLLPDKLESSPGIGDIFREYGDRFRLKYRLHPRQHKVMYDIEHCRCGEFGTHWEICDTCGHMMKGYNSCRNRHCPGCNNIARHRWVKARLDELLPVSYHHCVFTLPDVFNPLCMYNRRVMYDLLFESASQTLLDFGHDPKRLGAQIGFYGILHTWGGKLWMHPHLHFIVTAGGINTTGQWISPKYHSKFLFPVLALSSVFRAKFLEKLKKAHRNGKLNFPRDFSSLADYFSFEQWLFHAVPKEWVVFSKPPFAGPEEVVKYIGRYTHRAAISNNRIISVENDIVEFWFKNTRKDSRWETTTLPVMEFMKRFLDHVLPKHFHRIRYYGFLSNGRARSSINLIRHSLSDRKPVGVTDEADPEGMECPVCQDGTMVTILVIDGYGNIVRDELPDPVFEQELETMNSS</sequence>
<dbReference type="Pfam" id="PF14319">
    <property type="entry name" value="Zn_Tnp_IS91"/>
    <property type="match status" value="1"/>
</dbReference>
<organism evidence="3 4">
    <name type="scientific">Desulfobacula phenolica</name>
    <dbReference type="NCBI Taxonomy" id="90732"/>
    <lineage>
        <taxon>Bacteria</taxon>
        <taxon>Pseudomonadati</taxon>
        <taxon>Thermodesulfobacteriota</taxon>
        <taxon>Desulfobacteria</taxon>
        <taxon>Desulfobacterales</taxon>
        <taxon>Desulfobacteraceae</taxon>
        <taxon>Desulfobacula</taxon>
    </lineage>
</organism>
<name>A0A1H2ECB0_9BACT</name>
<dbReference type="PANTHER" id="PTHR37023">
    <property type="entry name" value="TRANSPOSASE"/>
    <property type="match status" value="1"/>
</dbReference>
<protein>
    <submittedName>
        <fullName evidence="3">Transposase zinc-binding domain-containing protein</fullName>
    </submittedName>
</protein>
<evidence type="ECO:0000259" key="2">
    <source>
        <dbReference type="Pfam" id="PF14319"/>
    </source>
</evidence>
<dbReference type="InterPro" id="IPR007069">
    <property type="entry name" value="Transposase_32"/>
</dbReference>
<evidence type="ECO:0000313" key="4">
    <source>
        <dbReference type="Proteomes" id="UP000199608"/>
    </source>
</evidence>
<dbReference type="InterPro" id="IPR054832">
    <property type="entry name" value="transpos_IS91"/>
</dbReference>
<accession>A0A1H2ECB0</accession>
<reference evidence="4" key="1">
    <citation type="submission" date="2016-10" db="EMBL/GenBank/DDBJ databases">
        <authorList>
            <person name="Varghese N."/>
            <person name="Submissions S."/>
        </authorList>
    </citation>
    <scope>NUCLEOTIDE SEQUENCE [LARGE SCALE GENOMIC DNA]</scope>
    <source>
        <strain evidence="4">DSM 3384</strain>
    </source>
</reference>
<feature type="domain" description="Transposase zinc-binding" evidence="2">
    <location>
        <begin position="24"/>
        <end position="113"/>
    </location>
</feature>
<dbReference type="GO" id="GO:0006313">
    <property type="term" value="P:DNA transposition"/>
    <property type="evidence" value="ECO:0007669"/>
    <property type="project" value="InterPro"/>
</dbReference>
<dbReference type="PANTHER" id="PTHR37023:SF1">
    <property type="entry name" value="ISSOD25 TRANSPOSASE TNPA_ISSOD25"/>
    <property type="match status" value="1"/>
</dbReference>